<organism evidence="4 5">
    <name type="scientific">Aspergillus pseudoustus</name>
    <dbReference type="NCBI Taxonomy" id="1810923"/>
    <lineage>
        <taxon>Eukaryota</taxon>
        <taxon>Fungi</taxon>
        <taxon>Dikarya</taxon>
        <taxon>Ascomycota</taxon>
        <taxon>Pezizomycotina</taxon>
        <taxon>Eurotiomycetes</taxon>
        <taxon>Eurotiomycetidae</taxon>
        <taxon>Eurotiales</taxon>
        <taxon>Aspergillaceae</taxon>
        <taxon>Aspergillus</taxon>
        <taxon>Aspergillus subgen. Nidulantes</taxon>
    </lineage>
</organism>
<protein>
    <submittedName>
        <fullName evidence="4">NAD(P)-binding protein</fullName>
    </submittedName>
</protein>
<dbReference type="PANTHER" id="PTHR24320:SF282">
    <property type="entry name" value="WW DOMAIN-CONTAINING OXIDOREDUCTASE"/>
    <property type="match status" value="1"/>
</dbReference>
<dbReference type="InterPro" id="IPR036291">
    <property type="entry name" value="NAD(P)-bd_dom_sf"/>
</dbReference>
<comment type="caution">
    <text evidence="4">The sequence shown here is derived from an EMBL/GenBank/DDBJ whole genome shotgun (WGS) entry which is preliminary data.</text>
</comment>
<dbReference type="InterPro" id="IPR020904">
    <property type="entry name" value="Sc_DH/Rdtase_CS"/>
</dbReference>
<gene>
    <name evidence="4" type="ORF">BJY01DRAFT_79293</name>
</gene>
<keyword evidence="5" id="KW-1185">Reference proteome</keyword>
<dbReference type="SUPFAM" id="SSF51735">
    <property type="entry name" value="NAD(P)-binding Rossmann-fold domains"/>
    <property type="match status" value="1"/>
</dbReference>
<reference evidence="4 5" key="1">
    <citation type="submission" date="2024-07" db="EMBL/GenBank/DDBJ databases">
        <title>Section-level genome sequencing and comparative genomics of Aspergillus sections Usti and Cavernicolus.</title>
        <authorList>
            <consortium name="Lawrence Berkeley National Laboratory"/>
            <person name="Nybo J.L."/>
            <person name="Vesth T.C."/>
            <person name="Theobald S."/>
            <person name="Frisvad J.C."/>
            <person name="Larsen T.O."/>
            <person name="Kjaerboelling I."/>
            <person name="Rothschild-Mancinelli K."/>
            <person name="Lyhne E.K."/>
            <person name="Kogle M.E."/>
            <person name="Barry K."/>
            <person name="Clum A."/>
            <person name="Na H."/>
            <person name="Ledsgaard L."/>
            <person name="Lin J."/>
            <person name="Lipzen A."/>
            <person name="Kuo A."/>
            <person name="Riley R."/>
            <person name="Mondo S."/>
            <person name="Labutti K."/>
            <person name="Haridas S."/>
            <person name="Pangalinan J."/>
            <person name="Salamov A.A."/>
            <person name="Simmons B.A."/>
            <person name="Magnuson J.K."/>
            <person name="Chen J."/>
            <person name="Drula E."/>
            <person name="Henrissat B."/>
            <person name="Wiebenga A."/>
            <person name="Lubbers R.J."/>
            <person name="Gomes A.C."/>
            <person name="Makela M.R."/>
            <person name="Stajich J."/>
            <person name="Grigoriev I.V."/>
            <person name="Mortensen U.H."/>
            <person name="De Vries R.P."/>
            <person name="Baker S.E."/>
            <person name="Andersen M.R."/>
        </authorList>
    </citation>
    <scope>NUCLEOTIDE SEQUENCE [LARGE SCALE GENOMIC DNA]</scope>
    <source>
        <strain evidence="4 5">CBS 123904</strain>
    </source>
</reference>
<keyword evidence="2" id="KW-0521">NADP</keyword>
<dbReference type="PROSITE" id="PS00061">
    <property type="entry name" value="ADH_SHORT"/>
    <property type="match status" value="1"/>
</dbReference>
<dbReference type="EMBL" id="JBFXLU010000021">
    <property type="protein sequence ID" value="KAL2853301.1"/>
    <property type="molecule type" value="Genomic_DNA"/>
</dbReference>
<evidence type="ECO:0000313" key="5">
    <source>
        <dbReference type="Proteomes" id="UP001610446"/>
    </source>
</evidence>
<evidence type="ECO:0000313" key="4">
    <source>
        <dbReference type="EMBL" id="KAL2853301.1"/>
    </source>
</evidence>
<sequence length="354" mass="38621">MNTIKDMLRVTLFGSDNAASRNGAPAFDPGRDIPSLAGKTILITGAAGDLGRQTTIELIRYGRPKRIYIADLPLSDEEKQALMGRINDEAYGHSSSEFVDSGNTPRTDIRFLELDLASFESVRRCAAEFTEQEPHLDILILNAGIIRVIPRKTQEGYEAHFGINYLGHALLARLLTPVLLRTAAERGFGDSTADVRIAIVSSEGYLFAPEKGVDFDLVRTDCAKMPYSKRYGQSKLALIGLMKTLSRAHPQIKCVAIHPGRILTGMARGLQEESTLAWVAKPIAQVFCVPVSTGIKNHLWAATSEDVVSGTYYEPVGVPATLSGVAAEESFVTRLEEWTDEALKGVDTVPSVEE</sequence>
<dbReference type="Gene3D" id="3.40.50.720">
    <property type="entry name" value="NAD(P)-binding Rossmann-like Domain"/>
    <property type="match status" value="1"/>
</dbReference>
<keyword evidence="3" id="KW-0560">Oxidoreductase</keyword>
<dbReference type="Pfam" id="PF00106">
    <property type="entry name" value="adh_short"/>
    <property type="match status" value="1"/>
</dbReference>
<evidence type="ECO:0000256" key="1">
    <source>
        <dbReference type="ARBA" id="ARBA00006484"/>
    </source>
</evidence>
<comment type="similarity">
    <text evidence="1">Belongs to the short-chain dehydrogenases/reductases (SDR) family.</text>
</comment>
<dbReference type="PANTHER" id="PTHR24320">
    <property type="entry name" value="RETINOL DEHYDROGENASE"/>
    <property type="match status" value="1"/>
</dbReference>
<dbReference type="Proteomes" id="UP001610446">
    <property type="component" value="Unassembled WGS sequence"/>
</dbReference>
<accession>A0ABR4KLZ5</accession>
<evidence type="ECO:0000256" key="2">
    <source>
        <dbReference type="ARBA" id="ARBA00022857"/>
    </source>
</evidence>
<dbReference type="InterPro" id="IPR002347">
    <property type="entry name" value="SDR_fam"/>
</dbReference>
<evidence type="ECO:0000256" key="3">
    <source>
        <dbReference type="ARBA" id="ARBA00023002"/>
    </source>
</evidence>
<dbReference type="PRINTS" id="PR00081">
    <property type="entry name" value="GDHRDH"/>
</dbReference>
<proteinExistence type="inferred from homology"/>
<name>A0ABR4KLZ5_9EURO</name>